<sequence length="617" mass="63033">MGGKGKDESVDPFTGKGYTADEMPEDPTLPAEFSPFLQPPTTQKPELFRAPGAGPLAPPAGSGGTDFEPYRLNQIVDLVEDASPQDLEDVGDALWDAARAIRKAAEELKTYFDGVESEWKGVAKKHFSDWATGLHRDTLKLSEYAGAAGTQLKAAGFGLSMVKASMPKRDPKEDEIFGPYLPPKITKKSTPELREREKNRQEAIQQANKLSSYYTVALTNIKAAEESKPVFATMPNVGVPPPPRTGSFGPGDHGAGGGQGPVSAAPYIAGSSPGTTDHAAAAYVPRGDEGVSTTEPLAPHHRPEGPVQPGVSVATDIDSAPPAPVAPMEPGTPPQLPAPGQPGLPPSGPPSPGPVVVPPGSPPSVGRMVPPTGRPPSPGRVGPGTSGPQRPYMPPPTNTGRTGQTGPTGPGRPGPVRPGPVSPGTSAPTNRDAGRTGPRGLGRPGPMGVPPGTAGPHAGGGRGTDSGSARASQRGGIVGGTPSRSGTGETPASSSRQRGTVIDGQGAAAARRPMGVTPPVNAVGSGGVSGANGRRSGSGRKKATGREGVVGEPRDDESGQPLDARVAMPGGAGLVMGAAQQSSKKERRQEERRPNKSTDEEQQRPTGRRGSVPPVVE</sequence>
<evidence type="ECO:0008006" key="4">
    <source>
        <dbReference type="Google" id="ProtNLM"/>
    </source>
</evidence>
<feature type="region of interest" description="Disordered" evidence="1">
    <location>
        <begin position="225"/>
        <end position="617"/>
    </location>
</feature>
<name>A0A1H9VVF8_9ACTN</name>
<feature type="compositionally biased region" description="Basic and acidic residues" evidence="1">
    <location>
        <begin position="583"/>
        <end position="603"/>
    </location>
</feature>
<proteinExistence type="predicted"/>
<keyword evidence="3" id="KW-1185">Reference proteome</keyword>
<feature type="region of interest" description="Disordered" evidence="1">
    <location>
        <begin position="1"/>
        <end position="66"/>
    </location>
</feature>
<accession>A0A1H9VVF8</accession>
<feature type="compositionally biased region" description="Pro residues" evidence="1">
    <location>
        <begin position="410"/>
        <end position="421"/>
    </location>
</feature>
<protein>
    <recommendedName>
        <fullName evidence="4">PPE family protein</fullName>
    </recommendedName>
</protein>
<feature type="compositionally biased region" description="Gly residues" evidence="1">
    <location>
        <begin position="248"/>
        <end position="260"/>
    </location>
</feature>
<dbReference type="AlphaFoldDB" id="A0A1H9VVF8"/>
<evidence type="ECO:0000313" key="3">
    <source>
        <dbReference type="Proteomes" id="UP000182841"/>
    </source>
</evidence>
<feature type="compositionally biased region" description="Low complexity" evidence="1">
    <location>
        <begin position="446"/>
        <end position="456"/>
    </location>
</feature>
<feature type="region of interest" description="Disordered" evidence="1">
    <location>
        <begin position="169"/>
        <end position="204"/>
    </location>
</feature>
<reference evidence="3" key="1">
    <citation type="submission" date="2016-10" db="EMBL/GenBank/DDBJ databases">
        <authorList>
            <person name="Varghese N."/>
            <person name="Submissions S."/>
        </authorList>
    </citation>
    <scope>NUCLEOTIDE SEQUENCE [LARGE SCALE GENOMIC DNA]</scope>
    <source>
        <strain evidence="3">CGMCC 4.6825</strain>
    </source>
</reference>
<evidence type="ECO:0000313" key="2">
    <source>
        <dbReference type="EMBL" id="SES25518.1"/>
    </source>
</evidence>
<evidence type="ECO:0000256" key="1">
    <source>
        <dbReference type="SAM" id="MobiDB-lite"/>
    </source>
</evidence>
<dbReference type="EMBL" id="FOGO01000013">
    <property type="protein sequence ID" value="SES25518.1"/>
    <property type="molecule type" value="Genomic_DNA"/>
</dbReference>
<dbReference type="Proteomes" id="UP000182841">
    <property type="component" value="Unassembled WGS sequence"/>
</dbReference>
<feature type="compositionally biased region" description="Basic and acidic residues" evidence="1">
    <location>
        <begin position="189"/>
        <end position="201"/>
    </location>
</feature>
<gene>
    <name evidence="2" type="ORF">SAMN05421870_113175</name>
</gene>
<feature type="compositionally biased region" description="Polar residues" evidence="1">
    <location>
        <begin position="482"/>
        <end position="498"/>
    </location>
</feature>
<feature type="compositionally biased region" description="Pro residues" evidence="1">
    <location>
        <begin position="321"/>
        <end position="362"/>
    </location>
</feature>
<organism evidence="2 3">
    <name type="scientific">Streptomyces qinglanensis</name>
    <dbReference type="NCBI Taxonomy" id="943816"/>
    <lineage>
        <taxon>Bacteria</taxon>
        <taxon>Bacillati</taxon>
        <taxon>Actinomycetota</taxon>
        <taxon>Actinomycetes</taxon>
        <taxon>Kitasatosporales</taxon>
        <taxon>Streptomycetaceae</taxon>
        <taxon>Streptomyces</taxon>
    </lineage>
</organism>